<proteinExistence type="predicted"/>
<organism evidence="2 3">
    <name type="scientific">Amycolatopsis tucumanensis</name>
    <dbReference type="NCBI Taxonomy" id="401106"/>
    <lineage>
        <taxon>Bacteria</taxon>
        <taxon>Bacillati</taxon>
        <taxon>Actinomycetota</taxon>
        <taxon>Actinomycetes</taxon>
        <taxon>Pseudonocardiales</taxon>
        <taxon>Pseudonocardiaceae</taxon>
        <taxon>Amycolatopsis</taxon>
    </lineage>
</organism>
<evidence type="ECO:0000256" key="1">
    <source>
        <dbReference type="SAM" id="Phobius"/>
    </source>
</evidence>
<keyword evidence="3" id="KW-1185">Reference proteome</keyword>
<gene>
    <name evidence="2" type="ORF">GCM10022380_73720</name>
</gene>
<dbReference type="RefSeq" id="WP_237338716.1">
    <property type="nucleotide sequence ID" value="NZ_BAABCM010000014.1"/>
</dbReference>
<dbReference type="EMBL" id="BAABCM010000014">
    <property type="protein sequence ID" value="GAA3844788.1"/>
    <property type="molecule type" value="Genomic_DNA"/>
</dbReference>
<evidence type="ECO:0000313" key="3">
    <source>
        <dbReference type="Proteomes" id="UP001501624"/>
    </source>
</evidence>
<feature type="transmembrane region" description="Helical" evidence="1">
    <location>
        <begin position="80"/>
        <end position="101"/>
    </location>
</feature>
<comment type="caution">
    <text evidence="2">The sequence shown here is derived from an EMBL/GenBank/DDBJ whole genome shotgun (WGS) entry which is preliminary data.</text>
</comment>
<evidence type="ECO:0008006" key="4">
    <source>
        <dbReference type="Google" id="ProtNLM"/>
    </source>
</evidence>
<reference evidence="3" key="1">
    <citation type="journal article" date="2019" name="Int. J. Syst. Evol. Microbiol.">
        <title>The Global Catalogue of Microorganisms (GCM) 10K type strain sequencing project: providing services to taxonomists for standard genome sequencing and annotation.</title>
        <authorList>
            <consortium name="The Broad Institute Genomics Platform"/>
            <consortium name="The Broad Institute Genome Sequencing Center for Infectious Disease"/>
            <person name="Wu L."/>
            <person name="Ma J."/>
        </authorList>
    </citation>
    <scope>NUCLEOTIDE SEQUENCE [LARGE SCALE GENOMIC DNA]</scope>
    <source>
        <strain evidence="3">JCM 17017</strain>
    </source>
</reference>
<feature type="transmembrane region" description="Helical" evidence="1">
    <location>
        <begin position="43"/>
        <end position="60"/>
    </location>
</feature>
<protein>
    <recommendedName>
        <fullName evidence="4">Transmembrane protein</fullName>
    </recommendedName>
</protein>
<keyword evidence="1" id="KW-1133">Transmembrane helix</keyword>
<sequence length="103" mass="11020">MVPVGAVRWSGAGCLVGPLLLLGLIAGAVVQNLFDGHSLVTDIGWVAGFVLSAVLIRVIGRRLNRHGNVHTLYDSPMQSYMWLAVACAVLTLGIILLFRLLPD</sequence>
<keyword evidence="1" id="KW-0812">Transmembrane</keyword>
<dbReference type="Proteomes" id="UP001501624">
    <property type="component" value="Unassembled WGS sequence"/>
</dbReference>
<evidence type="ECO:0000313" key="2">
    <source>
        <dbReference type="EMBL" id="GAA3844788.1"/>
    </source>
</evidence>
<accession>A0ABP7JGY2</accession>
<keyword evidence="1" id="KW-0472">Membrane</keyword>
<name>A0ABP7JGY2_9PSEU</name>